<proteinExistence type="predicted"/>
<comment type="caution">
    <text evidence="1">The sequence shown here is derived from an EMBL/GenBank/DDBJ whole genome shotgun (WGS) entry which is preliminary data.</text>
</comment>
<evidence type="ECO:0000313" key="1">
    <source>
        <dbReference type="EMBL" id="KAL0331575.1"/>
    </source>
</evidence>
<dbReference type="EMBL" id="JACGWK010000010">
    <property type="protein sequence ID" value="KAL0331575.1"/>
    <property type="molecule type" value="Genomic_DNA"/>
</dbReference>
<accession>A0AAW2MJF6</accession>
<gene>
    <name evidence="1" type="ORF">Sangu_1703000</name>
</gene>
<name>A0AAW2MJF6_9LAMI</name>
<reference evidence="1" key="1">
    <citation type="submission" date="2020-06" db="EMBL/GenBank/DDBJ databases">
        <authorList>
            <person name="Li T."/>
            <person name="Hu X."/>
            <person name="Zhang T."/>
            <person name="Song X."/>
            <person name="Zhang H."/>
            <person name="Dai N."/>
            <person name="Sheng W."/>
            <person name="Hou X."/>
            <person name="Wei L."/>
        </authorList>
    </citation>
    <scope>NUCLEOTIDE SEQUENCE</scope>
    <source>
        <strain evidence="1">G01</strain>
        <tissue evidence="1">Leaf</tissue>
    </source>
</reference>
<sequence length="90" mass="9936">MGRQPYTQLGYGEGVAEKVDCLPQIVDRTGTCSNVEMVQAEEELAYHDHGEGKHQERLGKGVERSVLGQRLGTEGQVGGWCRWELGLFSS</sequence>
<dbReference type="AlphaFoldDB" id="A0AAW2MJF6"/>
<organism evidence="1">
    <name type="scientific">Sesamum angustifolium</name>
    <dbReference type="NCBI Taxonomy" id="2727405"/>
    <lineage>
        <taxon>Eukaryota</taxon>
        <taxon>Viridiplantae</taxon>
        <taxon>Streptophyta</taxon>
        <taxon>Embryophyta</taxon>
        <taxon>Tracheophyta</taxon>
        <taxon>Spermatophyta</taxon>
        <taxon>Magnoliopsida</taxon>
        <taxon>eudicotyledons</taxon>
        <taxon>Gunneridae</taxon>
        <taxon>Pentapetalae</taxon>
        <taxon>asterids</taxon>
        <taxon>lamiids</taxon>
        <taxon>Lamiales</taxon>
        <taxon>Pedaliaceae</taxon>
        <taxon>Sesamum</taxon>
    </lineage>
</organism>
<reference evidence="1" key="2">
    <citation type="journal article" date="2024" name="Plant">
        <title>Genomic evolution and insights into agronomic trait innovations of Sesamum species.</title>
        <authorList>
            <person name="Miao H."/>
            <person name="Wang L."/>
            <person name="Qu L."/>
            <person name="Liu H."/>
            <person name="Sun Y."/>
            <person name="Le M."/>
            <person name="Wang Q."/>
            <person name="Wei S."/>
            <person name="Zheng Y."/>
            <person name="Lin W."/>
            <person name="Duan Y."/>
            <person name="Cao H."/>
            <person name="Xiong S."/>
            <person name="Wang X."/>
            <person name="Wei L."/>
            <person name="Li C."/>
            <person name="Ma Q."/>
            <person name="Ju M."/>
            <person name="Zhao R."/>
            <person name="Li G."/>
            <person name="Mu C."/>
            <person name="Tian Q."/>
            <person name="Mei H."/>
            <person name="Zhang T."/>
            <person name="Gao T."/>
            <person name="Zhang H."/>
        </authorList>
    </citation>
    <scope>NUCLEOTIDE SEQUENCE</scope>
    <source>
        <strain evidence="1">G01</strain>
    </source>
</reference>
<protein>
    <submittedName>
        <fullName evidence="1">Uncharacterized protein</fullName>
    </submittedName>
</protein>